<evidence type="ECO:0000313" key="1">
    <source>
        <dbReference type="EMBL" id="SMQ30388.1"/>
    </source>
</evidence>
<dbReference type="Proteomes" id="UP001158048">
    <property type="component" value="Unassembled WGS sequence"/>
</dbReference>
<organism evidence="1 2">
    <name type="scientific">Pseudomonas helmanticensis</name>
    <dbReference type="NCBI Taxonomy" id="1471381"/>
    <lineage>
        <taxon>Bacteria</taxon>
        <taxon>Pseudomonadati</taxon>
        <taxon>Pseudomonadota</taxon>
        <taxon>Gammaproteobacteria</taxon>
        <taxon>Pseudomonadales</taxon>
        <taxon>Pseudomonadaceae</taxon>
        <taxon>Pseudomonas</taxon>
    </lineage>
</organism>
<reference evidence="1" key="1">
    <citation type="submission" date="2017-05" db="EMBL/GenBank/DDBJ databases">
        <authorList>
            <person name="Varghese N."/>
            <person name="Submissions S."/>
        </authorList>
    </citation>
    <scope>NUCLEOTIDE SEQUENCE</scope>
    <source>
        <strain evidence="1">LMG 28168</strain>
    </source>
</reference>
<protein>
    <submittedName>
        <fullName evidence="1">Uncharacterized protein</fullName>
    </submittedName>
</protein>
<gene>
    <name evidence="1" type="ORF">SAMN04488483_5386</name>
</gene>
<name>A0ACD2UD47_9PSED</name>
<sequence length="76" mass="8951">MFDNTTHDCTDFDADRRSVPVHEYESVFLLPQMMMIHAMPSGVSWRKTTCHQLMHNSRLSYLFSRLRQALKRGIAH</sequence>
<proteinExistence type="predicted"/>
<dbReference type="EMBL" id="FXUY01000002">
    <property type="protein sequence ID" value="SMQ30388.1"/>
    <property type="molecule type" value="Genomic_DNA"/>
</dbReference>
<comment type="caution">
    <text evidence="1">The sequence shown here is derived from an EMBL/GenBank/DDBJ whole genome shotgun (WGS) entry which is preliminary data.</text>
</comment>
<evidence type="ECO:0000313" key="2">
    <source>
        <dbReference type="Proteomes" id="UP001158048"/>
    </source>
</evidence>
<accession>A0ACD2UD47</accession>
<keyword evidence="2" id="KW-1185">Reference proteome</keyword>